<dbReference type="RefSeq" id="WP_008415559.1">
    <property type="nucleotide sequence ID" value="NC_014299.1"/>
</dbReference>
<protein>
    <submittedName>
        <fullName evidence="2">Uncharacterized protein</fullName>
    </submittedName>
</protein>
<accession>L9VR04</accession>
<dbReference type="EMBL" id="AOHV01000020">
    <property type="protein sequence ID" value="ELY38683.1"/>
    <property type="molecule type" value="Genomic_DNA"/>
</dbReference>
<dbReference type="GeneID" id="9421328"/>
<dbReference type="PATRIC" id="fig|795797.19.peg.1265"/>
<dbReference type="AlphaFoldDB" id="L9VR04"/>
<dbReference type="Proteomes" id="UP000011645">
    <property type="component" value="Unassembled WGS sequence"/>
</dbReference>
<feature type="compositionally biased region" description="Basic and acidic residues" evidence="1">
    <location>
        <begin position="28"/>
        <end position="46"/>
    </location>
</feature>
<organism evidence="2 3">
    <name type="scientific">Halalkalicoccus jeotgali (strain DSM 18796 / CECT 7217 / JCM 14584 / KCTC 4019 / B3)</name>
    <dbReference type="NCBI Taxonomy" id="795797"/>
    <lineage>
        <taxon>Archaea</taxon>
        <taxon>Methanobacteriati</taxon>
        <taxon>Methanobacteriota</taxon>
        <taxon>Stenosarchaea group</taxon>
        <taxon>Halobacteria</taxon>
        <taxon>Halobacteriales</taxon>
        <taxon>Halococcaceae</taxon>
        <taxon>Halalkalicoccus</taxon>
    </lineage>
</organism>
<feature type="compositionally biased region" description="Acidic residues" evidence="1">
    <location>
        <begin position="47"/>
        <end position="58"/>
    </location>
</feature>
<evidence type="ECO:0000313" key="3">
    <source>
        <dbReference type="Proteomes" id="UP000011645"/>
    </source>
</evidence>
<sequence length="188" mass="21369">MKRRQMLIGTGGLLTTTLVGYSSISSAHDSEDDHTKSEKNGHTKHEDEEEKEEDDEYDGIPGFDREEFELNSDVLSVKDLRFHEGTLKLSLIVETTDEDILAEELRALVPAFNRAIREANVDEFFEAVEEFKFALYDECDVRRAALYLDVEWLRECLFGDLTTEEFVNRILMILGAVEDDDGPGNPAS</sequence>
<feature type="region of interest" description="Disordered" evidence="1">
    <location>
        <begin position="25"/>
        <end position="62"/>
    </location>
</feature>
<evidence type="ECO:0000256" key="1">
    <source>
        <dbReference type="SAM" id="MobiDB-lite"/>
    </source>
</evidence>
<name>L9VR04_HALJB</name>
<proteinExistence type="predicted"/>
<evidence type="ECO:0000313" key="2">
    <source>
        <dbReference type="EMBL" id="ELY38683.1"/>
    </source>
</evidence>
<reference evidence="2 3" key="1">
    <citation type="journal article" date="2014" name="PLoS Genet.">
        <title>Phylogenetically driven sequencing of extremely halophilic archaea reveals strategies for static and dynamic osmo-response.</title>
        <authorList>
            <person name="Becker E.A."/>
            <person name="Seitzer P.M."/>
            <person name="Tritt A."/>
            <person name="Larsen D."/>
            <person name="Krusor M."/>
            <person name="Yao A.I."/>
            <person name="Wu D."/>
            <person name="Madern D."/>
            <person name="Eisen J.A."/>
            <person name="Darling A.E."/>
            <person name="Facciotti M.T."/>
        </authorList>
    </citation>
    <scope>NUCLEOTIDE SEQUENCE [LARGE SCALE GENOMIC DNA]</scope>
    <source>
        <strain evidence="3">DSM 18796 / CECT 7217 / JCM 14584 / KCTC 4019 / B3</strain>
    </source>
</reference>
<gene>
    <name evidence="2" type="ORF">C497_07074</name>
</gene>
<comment type="caution">
    <text evidence="2">The sequence shown here is derived from an EMBL/GenBank/DDBJ whole genome shotgun (WGS) entry which is preliminary data.</text>
</comment>
<keyword evidence="3" id="KW-1185">Reference proteome</keyword>